<dbReference type="GO" id="GO:0070593">
    <property type="term" value="P:dendrite self-avoidance"/>
    <property type="evidence" value="ECO:0007669"/>
    <property type="project" value="TreeGrafter"/>
</dbReference>
<dbReference type="Gene3D" id="2.60.40.10">
    <property type="entry name" value="Immunoglobulins"/>
    <property type="match status" value="1"/>
</dbReference>
<sequence length="285" mass="31960">LPTYTSLLQYENIEFPKRNRNSSVHLVLSYVVTGLQGPDVSLTWQLNGEVLTLQDQSSRATLYAVTNYDTASRKESVDLHLKDSAAPILPVYSKPKRVLQGDPLRLSCKVSAWPVPPNVKWSFHHIDVAQSDDKTAINNAFLHLKPLDLDALQWENVKYTTEDDVQSDTLRFTELDPKHNGLYACKVSNALGEDVTFLLVDVKDRWAALWPFIGIVIEVTVLVAAILLYERHQMRSKPPTANNANVDSASPNGAASGVNERLVYHPTHRCGLHATPFIFTMRVFL</sequence>
<reference evidence="13" key="1">
    <citation type="submission" date="2016-06" db="UniProtKB">
        <authorList>
            <consortium name="WormBaseParasite"/>
        </authorList>
    </citation>
    <scope>IDENTIFICATION</scope>
</reference>
<evidence type="ECO:0000256" key="4">
    <source>
        <dbReference type="ARBA" id="ARBA00023136"/>
    </source>
</evidence>
<evidence type="ECO:0000256" key="3">
    <source>
        <dbReference type="ARBA" id="ARBA00022824"/>
    </source>
</evidence>
<keyword evidence="6" id="KW-0675">Receptor</keyword>
<dbReference type="Pfam" id="PF13927">
    <property type="entry name" value="Ig_3"/>
    <property type="match status" value="1"/>
</dbReference>
<dbReference type="GO" id="GO:0007411">
    <property type="term" value="P:axon guidance"/>
    <property type="evidence" value="ECO:0007669"/>
    <property type="project" value="TreeGrafter"/>
</dbReference>
<accession>A0A183SRM6</accession>
<dbReference type="WBParaSite" id="SSLN_0000709301-mRNA-1">
    <property type="protein sequence ID" value="SSLN_0000709301-mRNA-1"/>
    <property type="gene ID" value="SSLN_0000709301"/>
</dbReference>
<comment type="subcellular location">
    <subcellularLocation>
        <location evidence="9">Basolateral cell membrane</location>
        <topology evidence="9">Single-pass type I membrane protein</topology>
    </subcellularLocation>
    <subcellularLocation>
        <location evidence="1">Endoplasmic reticulum membrane</location>
        <topology evidence="1">Single-pass type I membrane protein</topology>
    </subcellularLocation>
</comment>
<dbReference type="GO" id="GO:0005789">
    <property type="term" value="C:endoplasmic reticulum membrane"/>
    <property type="evidence" value="ECO:0007669"/>
    <property type="project" value="UniProtKB-SubCell"/>
</dbReference>
<keyword evidence="5" id="KW-1015">Disulfide bond</keyword>
<evidence type="ECO:0000256" key="6">
    <source>
        <dbReference type="ARBA" id="ARBA00023170"/>
    </source>
</evidence>
<dbReference type="SMART" id="SM00409">
    <property type="entry name" value="IG"/>
    <property type="match status" value="1"/>
</dbReference>
<evidence type="ECO:0000313" key="13">
    <source>
        <dbReference type="WBParaSite" id="SSLN_0000709301-mRNA-1"/>
    </source>
</evidence>
<dbReference type="GO" id="GO:0098632">
    <property type="term" value="F:cell-cell adhesion mediator activity"/>
    <property type="evidence" value="ECO:0007669"/>
    <property type="project" value="TreeGrafter"/>
</dbReference>
<evidence type="ECO:0000256" key="5">
    <source>
        <dbReference type="ARBA" id="ARBA00023157"/>
    </source>
</evidence>
<name>A0A183SRM6_SCHSO</name>
<keyword evidence="4 11" id="KW-0472">Membrane</keyword>
<organism evidence="13">
    <name type="scientific">Schistocephalus solidus</name>
    <name type="common">Tapeworm</name>
    <dbReference type="NCBI Taxonomy" id="70667"/>
    <lineage>
        <taxon>Eukaryota</taxon>
        <taxon>Metazoa</taxon>
        <taxon>Spiralia</taxon>
        <taxon>Lophotrochozoa</taxon>
        <taxon>Platyhelminthes</taxon>
        <taxon>Cestoda</taxon>
        <taxon>Eucestoda</taxon>
        <taxon>Diphyllobothriidea</taxon>
        <taxon>Diphyllobothriidae</taxon>
        <taxon>Schistocephalus</taxon>
    </lineage>
</organism>
<dbReference type="InterPro" id="IPR036179">
    <property type="entry name" value="Ig-like_dom_sf"/>
</dbReference>
<dbReference type="InterPro" id="IPR003599">
    <property type="entry name" value="Ig_sub"/>
</dbReference>
<dbReference type="SUPFAM" id="SSF48726">
    <property type="entry name" value="Immunoglobulin"/>
    <property type="match status" value="1"/>
</dbReference>
<keyword evidence="11" id="KW-1133">Transmembrane helix</keyword>
<dbReference type="InterPro" id="IPR013783">
    <property type="entry name" value="Ig-like_fold"/>
</dbReference>
<feature type="domain" description="Ig-like" evidence="12">
    <location>
        <begin position="87"/>
        <end position="196"/>
    </location>
</feature>
<evidence type="ECO:0000256" key="1">
    <source>
        <dbReference type="ARBA" id="ARBA00004115"/>
    </source>
</evidence>
<dbReference type="GO" id="GO:0007156">
    <property type="term" value="P:homophilic cell adhesion via plasma membrane adhesion molecules"/>
    <property type="evidence" value="ECO:0007669"/>
    <property type="project" value="TreeGrafter"/>
</dbReference>
<evidence type="ECO:0000256" key="9">
    <source>
        <dbReference type="ARBA" id="ARBA00023768"/>
    </source>
</evidence>
<dbReference type="GO" id="GO:0016323">
    <property type="term" value="C:basolateral plasma membrane"/>
    <property type="evidence" value="ECO:0007669"/>
    <property type="project" value="UniProtKB-SubCell"/>
</dbReference>
<evidence type="ECO:0000256" key="11">
    <source>
        <dbReference type="SAM" id="Phobius"/>
    </source>
</evidence>
<dbReference type="PANTHER" id="PTHR10075:SF107">
    <property type="entry name" value="BASIGIN"/>
    <property type="match status" value="1"/>
</dbReference>
<dbReference type="PROSITE" id="PS50835">
    <property type="entry name" value="IG_LIKE"/>
    <property type="match status" value="1"/>
</dbReference>
<keyword evidence="2" id="KW-1003">Cell membrane</keyword>
<evidence type="ECO:0000256" key="8">
    <source>
        <dbReference type="ARBA" id="ARBA00023319"/>
    </source>
</evidence>
<feature type="transmembrane region" description="Helical" evidence="11">
    <location>
        <begin position="208"/>
        <end position="229"/>
    </location>
</feature>
<keyword evidence="8" id="KW-0393">Immunoglobulin domain</keyword>
<dbReference type="InterPro" id="IPR007110">
    <property type="entry name" value="Ig-like_dom"/>
</dbReference>
<dbReference type="InterPro" id="IPR003598">
    <property type="entry name" value="Ig_sub2"/>
</dbReference>
<protein>
    <recommendedName>
        <fullName evidence="10">Basigin</fullName>
    </recommendedName>
</protein>
<evidence type="ECO:0000256" key="10">
    <source>
        <dbReference type="ARBA" id="ARBA00023876"/>
    </source>
</evidence>
<proteinExistence type="predicted"/>
<evidence type="ECO:0000256" key="2">
    <source>
        <dbReference type="ARBA" id="ARBA00022475"/>
    </source>
</evidence>
<dbReference type="AlphaFoldDB" id="A0A183SRM6"/>
<keyword evidence="7" id="KW-0325">Glycoprotein</keyword>
<keyword evidence="3" id="KW-0256">Endoplasmic reticulum</keyword>
<dbReference type="GO" id="GO:0030424">
    <property type="term" value="C:axon"/>
    <property type="evidence" value="ECO:0007669"/>
    <property type="project" value="TreeGrafter"/>
</dbReference>
<dbReference type="PANTHER" id="PTHR10075">
    <property type="entry name" value="BASIGIN RELATED"/>
    <property type="match status" value="1"/>
</dbReference>
<evidence type="ECO:0000256" key="7">
    <source>
        <dbReference type="ARBA" id="ARBA00023180"/>
    </source>
</evidence>
<keyword evidence="11" id="KW-0812">Transmembrane</keyword>
<dbReference type="SMART" id="SM00408">
    <property type="entry name" value="IGc2"/>
    <property type="match status" value="1"/>
</dbReference>
<evidence type="ECO:0000259" key="12">
    <source>
        <dbReference type="PROSITE" id="PS50835"/>
    </source>
</evidence>